<protein>
    <submittedName>
        <fullName evidence="1">Uncharacterized protein</fullName>
    </submittedName>
</protein>
<organism evidence="1 2">
    <name type="scientific">Ixodes persulcatus</name>
    <name type="common">Taiga tick</name>
    <dbReference type="NCBI Taxonomy" id="34615"/>
    <lineage>
        <taxon>Eukaryota</taxon>
        <taxon>Metazoa</taxon>
        <taxon>Ecdysozoa</taxon>
        <taxon>Arthropoda</taxon>
        <taxon>Chelicerata</taxon>
        <taxon>Arachnida</taxon>
        <taxon>Acari</taxon>
        <taxon>Parasitiformes</taxon>
        <taxon>Ixodida</taxon>
        <taxon>Ixodoidea</taxon>
        <taxon>Ixodidae</taxon>
        <taxon>Ixodinae</taxon>
        <taxon>Ixodes</taxon>
    </lineage>
</organism>
<proteinExistence type="predicted"/>
<dbReference type="EMBL" id="JABSTQ010011233">
    <property type="protein sequence ID" value="KAG0413799.1"/>
    <property type="molecule type" value="Genomic_DNA"/>
</dbReference>
<reference evidence="1 2" key="1">
    <citation type="journal article" date="2020" name="Cell">
        <title>Large-Scale Comparative Analyses of Tick Genomes Elucidate Their Genetic Diversity and Vector Capacities.</title>
        <authorList>
            <consortium name="Tick Genome and Microbiome Consortium (TIGMIC)"/>
            <person name="Jia N."/>
            <person name="Wang J."/>
            <person name="Shi W."/>
            <person name="Du L."/>
            <person name="Sun Y."/>
            <person name="Zhan W."/>
            <person name="Jiang J.F."/>
            <person name="Wang Q."/>
            <person name="Zhang B."/>
            <person name="Ji P."/>
            <person name="Bell-Sakyi L."/>
            <person name="Cui X.M."/>
            <person name="Yuan T.T."/>
            <person name="Jiang B.G."/>
            <person name="Yang W.F."/>
            <person name="Lam T.T."/>
            <person name="Chang Q.C."/>
            <person name="Ding S.J."/>
            <person name="Wang X.J."/>
            <person name="Zhu J.G."/>
            <person name="Ruan X.D."/>
            <person name="Zhao L."/>
            <person name="Wei J.T."/>
            <person name="Ye R.Z."/>
            <person name="Que T.C."/>
            <person name="Du C.H."/>
            <person name="Zhou Y.H."/>
            <person name="Cheng J.X."/>
            <person name="Dai P.F."/>
            <person name="Guo W.B."/>
            <person name="Han X.H."/>
            <person name="Huang E.J."/>
            <person name="Li L.F."/>
            <person name="Wei W."/>
            <person name="Gao Y.C."/>
            <person name="Liu J.Z."/>
            <person name="Shao H.Z."/>
            <person name="Wang X."/>
            <person name="Wang C.C."/>
            <person name="Yang T.C."/>
            <person name="Huo Q.B."/>
            <person name="Li W."/>
            <person name="Chen H.Y."/>
            <person name="Chen S.E."/>
            <person name="Zhou L.G."/>
            <person name="Ni X.B."/>
            <person name="Tian J.H."/>
            <person name="Sheng Y."/>
            <person name="Liu T."/>
            <person name="Pan Y.S."/>
            <person name="Xia L.Y."/>
            <person name="Li J."/>
            <person name="Zhao F."/>
            <person name="Cao W.C."/>
        </authorList>
    </citation>
    <scope>NUCLEOTIDE SEQUENCE [LARGE SCALE GENOMIC DNA]</scope>
    <source>
        <strain evidence="1">Iper-2018</strain>
    </source>
</reference>
<name>A0AC60P318_IXOPE</name>
<sequence>MQLKALVTDDGLIVEVCAYRSVTGTMPRGVIHGMKPETTAQDIVENSNSDYHNIIHARPIGKKGTFLLTFDGEGIPRKISYHTRLINVYTYRPTAVICLKCHGFGHKAAVCTGQQRCKKCGKTHPEEEQCGDTYCVNCQVSGHTALDGSCVAKKNADTRLQKRAKAPLTKTKKVATPPRTSETGQADIQHLMWECKHHDEARHATLDQLKPQDRPPTLKDWLNPVGETARRKIILGSVLTYLGKTGLGNDI</sequence>
<accession>A0AC60P318</accession>
<dbReference type="Proteomes" id="UP000805193">
    <property type="component" value="Unassembled WGS sequence"/>
</dbReference>
<evidence type="ECO:0000313" key="2">
    <source>
        <dbReference type="Proteomes" id="UP000805193"/>
    </source>
</evidence>
<gene>
    <name evidence="1" type="ORF">HPB47_009058</name>
</gene>
<evidence type="ECO:0000313" key="1">
    <source>
        <dbReference type="EMBL" id="KAG0413799.1"/>
    </source>
</evidence>
<comment type="caution">
    <text evidence="1">The sequence shown here is derived from an EMBL/GenBank/DDBJ whole genome shotgun (WGS) entry which is preliminary data.</text>
</comment>
<keyword evidence="2" id="KW-1185">Reference proteome</keyword>